<evidence type="ECO:0000313" key="11">
    <source>
        <dbReference type="EMBL" id="CAH0553945.1"/>
    </source>
</evidence>
<comment type="function">
    <text evidence="10">Mediator of sterol homeostasis involved in sterol uptake, trafficking and distribution into membranes.</text>
</comment>
<evidence type="ECO:0000256" key="1">
    <source>
        <dbReference type="ARBA" id="ARBA00004477"/>
    </source>
</evidence>
<dbReference type="AlphaFoldDB" id="A0A9P0FFG6"/>
<proteinExistence type="inferred from homology"/>
<feature type="transmembrane region" description="Helical" evidence="10">
    <location>
        <begin position="159"/>
        <end position="184"/>
    </location>
</feature>
<keyword evidence="12" id="KW-1185">Reference proteome</keyword>
<keyword evidence="5 10" id="KW-0256">Endoplasmic reticulum</keyword>
<feature type="transmembrane region" description="Helical" evidence="10">
    <location>
        <begin position="77"/>
        <end position="96"/>
    </location>
</feature>
<keyword evidence="4 10" id="KW-0812">Transmembrane</keyword>
<evidence type="ECO:0000256" key="4">
    <source>
        <dbReference type="ARBA" id="ARBA00022692"/>
    </source>
</evidence>
<evidence type="ECO:0000256" key="9">
    <source>
        <dbReference type="ARBA" id="ARBA00023136"/>
    </source>
</evidence>
<dbReference type="PANTHER" id="PTHR14467">
    <property type="entry name" value="ARV1"/>
    <property type="match status" value="1"/>
</dbReference>
<keyword evidence="3 10" id="KW-0813">Transport</keyword>
<dbReference type="GO" id="GO:0016125">
    <property type="term" value="P:sterol metabolic process"/>
    <property type="evidence" value="ECO:0007669"/>
    <property type="project" value="UniProtKB-UniRule"/>
</dbReference>
<evidence type="ECO:0000313" key="12">
    <source>
        <dbReference type="Proteomes" id="UP001154078"/>
    </source>
</evidence>
<dbReference type="GO" id="GO:0097036">
    <property type="term" value="P:regulation of plasma membrane sterol distribution"/>
    <property type="evidence" value="ECO:0007669"/>
    <property type="project" value="UniProtKB-UniRule"/>
</dbReference>
<evidence type="ECO:0000256" key="3">
    <source>
        <dbReference type="ARBA" id="ARBA00022448"/>
    </source>
</evidence>
<dbReference type="GO" id="GO:0005794">
    <property type="term" value="C:Golgi apparatus"/>
    <property type="evidence" value="ECO:0007669"/>
    <property type="project" value="TreeGrafter"/>
</dbReference>
<keyword evidence="6 10" id="KW-1133">Transmembrane helix</keyword>
<dbReference type="Proteomes" id="UP001154078">
    <property type="component" value="Chromosome 3"/>
</dbReference>
<comment type="similarity">
    <text evidence="2 10">Belongs to the ARV1 family.</text>
</comment>
<dbReference type="GO" id="GO:0005789">
    <property type="term" value="C:endoplasmic reticulum membrane"/>
    <property type="evidence" value="ECO:0007669"/>
    <property type="project" value="UniProtKB-SubCell"/>
</dbReference>
<dbReference type="InterPro" id="IPR007290">
    <property type="entry name" value="Arv1"/>
</dbReference>
<dbReference type="EMBL" id="OV121134">
    <property type="protein sequence ID" value="CAH0553945.1"/>
    <property type="molecule type" value="Genomic_DNA"/>
</dbReference>
<dbReference type="GO" id="GO:0032366">
    <property type="term" value="P:intracellular sterol transport"/>
    <property type="evidence" value="ECO:0007669"/>
    <property type="project" value="UniProtKB-UniRule"/>
</dbReference>
<name>A0A9P0FFG6_BRAAE</name>
<evidence type="ECO:0000256" key="8">
    <source>
        <dbReference type="ARBA" id="ARBA00023098"/>
    </source>
</evidence>
<accession>A0A9P0FFG6</accession>
<comment type="subcellular location">
    <subcellularLocation>
        <location evidence="1 10">Endoplasmic reticulum membrane</location>
        <topology evidence="1 10">Multi-pass membrane protein</topology>
    </subcellularLocation>
</comment>
<dbReference type="Pfam" id="PF04161">
    <property type="entry name" value="Arv1"/>
    <property type="match status" value="1"/>
</dbReference>
<evidence type="ECO:0000256" key="5">
    <source>
        <dbReference type="ARBA" id="ARBA00022824"/>
    </source>
</evidence>
<sequence>MEEKDAQKYYCINCGNAVNNLYKKYSETVLKLTECDNCKCIADKYVEYDIVLITVDIILLRITAYRHILHNFKFEKYWRLFLFIVLVESYSEWIFLYDDNNKSKIVEILTEEYLNNFDIYLDDLMFYKITIVTLLKSLLLICFVYLLSKIYGFYAQKTITFVLIAKTITLSSVGIFLLLPALIWDFKVKEINTQFVSLYVTLTKLISYTAACNCPKYWSTFVMLVAVLGQKIINEYCNTSNII</sequence>
<evidence type="ECO:0000256" key="7">
    <source>
        <dbReference type="ARBA" id="ARBA00023055"/>
    </source>
</evidence>
<feature type="transmembrane region" description="Helical" evidence="10">
    <location>
        <begin position="125"/>
        <end position="147"/>
    </location>
</feature>
<keyword evidence="8 10" id="KW-0443">Lipid metabolism</keyword>
<dbReference type="OrthoDB" id="2192830at2759"/>
<reference evidence="11" key="1">
    <citation type="submission" date="2021-12" db="EMBL/GenBank/DDBJ databases">
        <authorList>
            <person name="King R."/>
        </authorList>
    </citation>
    <scope>NUCLEOTIDE SEQUENCE</scope>
</reference>
<keyword evidence="9 10" id="KW-0472">Membrane</keyword>
<evidence type="ECO:0000256" key="6">
    <source>
        <dbReference type="ARBA" id="ARBA00022989"/>
    </source>
</evidence>
<evidence type="ECO:0000256" key="10">
    <source>
        <dbReference type="RuleBase" id="RU368065"/>
    </source>
</evidence>
<evidence type="ECO:0000256" key="2">
    <source>
        <dbReference type="ARBA" id="ARBA00009187"/>
    </source>
</evidence>
<organism evidence="11 12">
    <name type="scientific">Brassicogethes aeneus</name>
    <name type="common">Rape pollen beetle</name>
    <name type="synonym">Meligethes aeneus</name>
    <dbReference type="NCBI Taxonomy" id="1431903"/>
    <lineage>
        <taxon>Eukaryota</taxon>
        <taxon>Metazoa</taxon>
        <taxon>Ecdysozoa</taxon>
        <taxon>Arthropoda</taxon>
        <taxon>Hexapoda</taxon>
        <taxon>Insecta</taxon>
        <taxon>Pterygota</taxon>
        <taxon>Neoptera</taxon>
        <taxon>Endopterygota</taxon>
        <taxon>Coleoptera</taxon>
        <taxon>Polyphaga</taxon>
        <taxon>Cucujiformia</taxon>
        <taxon>Nitidulidae</taxon>
        <taxon>Meligethinae</taxon>
        <taxon>Brassicogethes</taxon>
    </lineage>
</organism>
<gene>
    <name evidence="11" type="ORF">MELIAE_LOCUS5822</name>
</gene>
<dbReference type="GO" id="GO:0006665">
    <property type="term" value="P:sphingolipid metabolic process"/>
    <property type="evidence" value="ECO:0007669"/>
    <property type="project" value="TreeGrafter"/>
</dbReference>
<keyword evidence="7 10" id="KW-0445">Lipid transport</keyword>
<dbReference type="PANTHER" id="PTHR14467:SF0">
    <property type="entry name" value="PROTEIN ARV1"/>
    <property type="match status" value="1"/>
</dbReference>
<protein>
    <recommendedName>
        <fullName evidence="10">Protein ARV</fullName>
    </recommendedName>
</protein>
<dbReference type="GO" id="GO:0032541">
    <property type="term" value="C:cortical endoplasmic reticulum"/>
    <property type="evidence" value="ECO:0007669"/>
    <property type="project" value="TreeGrafter"/>
</dbReference>